<dbReference type="SMART" id="SM00028">
    <property type="entry name" value="TPR"/>
    <property type="match status" value="6"/>
</dbReference>
<dbReference type="Pfam" id="PF13174">
    <property type="entry name" value="TPR_6"/>
    <property type="match status" value="1"/>
</dbReference>
<protein>
    <submittedName>
        <fullName evidence="4">Tetratricopeptide repeat protein</fullName>
    </submittedName>
</protein>
<keyword evidence="1" id="KW-0802">TPR repeat</keyword>
<gene>
    <name evidence="4" type="ORF">GTW23_15380</name>
</gene>
<dbReference type="PROSITE" id="PS50005">
    <property type="entry name" value="TPR"/>
    <property type="match status" value="3"/>
</dbReference>
<dbReference type="Gene3D" id="1.25.40.10">
    <property type="entry name" value="Tetratricopeptide repeat domain"/>
    <property type="match status" value="2"/>
</dbReference>
<feature type="chain" id="PRO_5045287381" evidence="3">
    <location>
        <begin position="36"/>
        <end position="647"/>
    </location>
</feature>
<organism evidence="4 5">
    <name type="scientific">Hoeflea alexandrii</name>
    <dbReference type="NCBI Taxonomy" id="288436"/>
    <lineage>
        <taxon>Bacteria</taxon>
        <taxon>Pseudomonadati</taxon>
        <taxon>Pseudomonadota</taxon>
        <taxon>Alphaproteobacteria</taxon>
        <taxon>Hyphomicrobiales</taxon>
        <taxon>Rhizobiaceae</taxon>
        <taxon>Hoeflea</taxon>
    </lineage>
</organism>
<evidence type="ECO:0000313" key="4">
    <source>
        <dbReference type="EMBL" id="MCO6409563.1"/>
    </source>
</evidence>
<dbReference type="InterPro" id="IPR019734">
    <property type="entry name" value="TPR_rpt"/>
</dbReference>
<comment type="caution">
    <text evidence="4">The sequence shown here is derived from an EMBL/GenBank/DDBJ whole genome shotgun (WGS) entry which is preliminary data.</text>
</comment>
<feature type="repeat" description="TPR" evidence="1">
    <location>
        <begin position="50"/>
        <end position="83"/>
    </location>
</feature>
<dbReference type="InterPro" id="IPR011990">
    <property type="entry name" value="TPR-like_helical_dom_sf"/>
</dbReference>
<evidence type="ECO:0000256" key="2">
    <source>
        <dbReference type="SAM" id="MobiDB-lite"/>
    </source>
</evidence>
<dbReference type="Pfam" id="PF13414">
    <property type="entry name" value="TPR_11"/>
    <property type="match status" value="1"/>
</dbReference>
<proteinExistence type="predicted"/>
<evidence type="ECO:0000313" key="5">
    <source>
        <dbReference type="Proteomes" id="UP001320715"/>
    </source>
</evidence>
<dbReference type="PANTHER" id="PTHR12558:SF13">
    <property type="entry name" value="CELL DIVISION CYCLE PROTEIN 27 HOMOLOG"/>
    <property type="match status" value="1"/>
</dbReference>
<evidence type="ECO:0000256" key="3">
    <source>
        <dbReference type="SAM" id="SignalP"/>
    </source>
</evidence>
<keyword evidence="5" id="KW-1185">Reference proteome</keyword>
<name>A0ABT1CTM9_9HYPH</name>
<feature type="repeat" description="TPR" evidence="1">
    <location>
        <begin position="498"/>
        <end position="531"/>
    </location>
</feature>
<feature type="region of interest" description="Disordered" evidence="2">
    <location>
        <begin position="577"/>
        <end position="647"/>
    </location>
</feature>
<keyword evidence="3" id="KW-0732">Signal</keyword>
<dbReference type="PANTHER" id="PTHR12558">
    <property type="entry name" value="CELL DIVISION CYCLE 16,23,27"/>
    <property type="match status" value="1"/>
</dbReference>
<dbReference type="EMBL" id="JAAAML010000003">
    <property type="protein sequence ID" value="MCO6409563.1"/>
    <property type="molecule type" value="Genomic_DNA"/>
</dbReference>
<accession>A0ABT1CTM9</accession>
<reference evidence="4 5" key="1">
    <citation type="submission" date="2020-01" db="EMBL/GenBank/DDBJ databases">
        <title>Genomes of bacteria type strains.</title>
        <authorList>
            <person name="Chen J."/>
            <person name="Zhu S."/>
            <person name="Yang J."/>
        </authorList>
    </citation>
    <scope>NUCLEOTIDE SEQUENCE [LARGE SCALE GENOMIC DNA]</scope>
    <source>
        <strain evidence="4 5">DSM 16655</strain>
    </source>
</reference>
<dbReference type="SUPFAM" id="SSF48452">
    <property type="entry name" value="TPR-like"/>
    <property type="match status" value="2"/>
</dbReference>
<feature type="repeat" description="TPR" evidence="1">
    <location>
        <begin position="429"/>
        <end position="462"/>
    </location>
</feature>
<sequence length="647" mass="70575">MRRNMKARFAASVTLGVFLSLGTALISPASGNAQATTTQEQAAQPNFMGFAGAYLAGRTADIDNDTQRAIEFYSKALEFDPGNTEVKQRLMVALFSGGRFSEGVVLARELKEDPAVAQISRLALMVEATSKREYRKAAKLLSVEESNPIDRLLNTLMNAWAEFGDGKGETALNNILALEGPPWYPVFTRYHAGAMAQAMGKKAEARKHFTDLIADPQSGSAAPDTYIRAVMALAGLEAREGNRRAALDALSAGEDFSPSYAPLAALRQVIEEDGKPNPGVMTAQQGSAAVLFTLGSALNREGAEETVAVYLQFARTLDPNDAATLVILGSLTERLGNAEEAIEIYEAVPENSPMRRVSELQLGLALADLGRNGEAKDHLKALIASDPRDIRSYLAYGSVLSQDKDYVEMALTYETAISVIGPAPTRNDWNLFFQAGIANERLKQWPKAEAFFKRALELFPDQPQVMNYLGYSWIDMNINLEEGMDLIRAAVDLRPNDGYIVDSLGWAHYRLGEYEDAVRELERAVELRPADPTINDHLGDAYWQVGRELEATFQWKRALSNDPPEDLKPEIERKLSEGLPEAESVVPATANGADKGKAPAATESGAGDDKKSGLRLVTPGSEHALLDRSFHQSASADGLVQRINDRH</sequence>
<dbReference type="Proteomes" id="UP001320715">
    <property type="component" value="Unassembled WGS sequence"/>
</dbReference>
<evidence type="ECO:0000256" key="1">
    <source>
        <dbReference type="PROSITE-ProRule" id="PRU00339"/>
    </source>
</evidence>
<feature type="signal peptide" evidence="3">
    <location>
        <begin position="1"/>
        <end position="35"/>
    </location>
</feature>
<dbReference type="Pfam" id="PF13181">
    <property type="entry name" value="TPR_8"/>
    <property type="match status" value="1"/>
</dbReference>
<dbReference type="RefSeq" id="WP_152009650.1">
    <property type="nucleotide sequence ID" value="NZ_JAAAML010000003.1"/>
</dbReference>
<dbReference type="Pfam" id="PF13432">
    <property type="entry name" value="TPR_16"/>
    <property type="match status" value="1"/>
</dbReference>